<evidence type="ECO:0000313" key="3">
    <source>
        <dbReference type="Proteomes" id="UP000666915"/>
    </source>
</evidence>
<protein>
    <submittedName>
        <fullName evidence="2">Uncharacterized protein</fullName>
    </submittedName>
</protein>
<accession>A0ABS3QUP7</accession>
<feature type="region of interest" description="Disordered" evidence="1">
    <location>
        <begin position="1"/>
        <end position="61"/>
    </location>
</feature>
<keyword evidence="3" id="KW-1185">Reference proteome</keyword>
<dbReference type="Proteomes" id="UP000666915">
    <property type="component" value="Unassembled WGS sequence"/>
</dbReference>
<gene>
    <name evidence="2" type="ORF">J4557_06590</name>
</gene>
<evidence type="ECO:0000313" key="2">
    <source>
        <dbReference type="EMBL" id="MBO2437183.1"/>
    </source>
</evidence>
<dbReference type="EMBL" id="JAGEOK010000004">
    <property type="protein sequence ID" value="MBO2437183.1"/>
    <property type="molecule type" value="Genomic_DNA"/>
</dbReference>
<organism evidence="2 3">
    <name type="scientific">Actinomadura nitritigenes</name>
    <dbReference type="NCBI Taxonomy" id="134602"/>
    <lineage>
        <taxon>Bacteria</taxon>
        <taxon>Bacillati</taxon>
        <taxon>Actinomycetota</taxon>
        <taxon>Actinomycetes</taxon>
        <taxon>Streptosporangiales</taxon>
        <taxon>Thermomonosporaceae</taxon>
        <taxon>Actinomadura</taxon>
    </lineage>
</organism>
<evidence type="ECO:0000256" key="1">
    <source>
        <dbReference type="SAM" id="MobiDB-lite"/>
    </source>
</evidence>
<dbReference type="RefSeq" id="WP_208265539.1">
    <property type="nucleotide sequence ID" value="NZ_BAAAGM010000116.1"/>
</dbReference>
<name>A0ABS3QUP7_9ACTN</name>
<sequence>MPSDPARSPLGDDRHVCSMPGCRRPSRFQIRLETGGGAPAPARSPRTPGRDAAPRTGDSCGRHLTDVVQGMIHRCRAGSGDSGRIVVYATPEGRHPEENETPGPFDRLALGIIPI</sequence>
<comment type="caution">
    <text evidence="2">The sequence shown here is derived from an EMBL/GenBank/DDBJ whole genome shotgun (WGS) entry which is preliminary data.</text>
</comment>
<proteinExistence type="predicted"/>
<reference evidence="2 3" key="1">
    <citation type="submission" date="2021-03" db="EMBL/GenBank/DDBJ databases">
        <authorList>
            <person name="Kanchanasin P."/>
            <person name="Saeng-In P."/>
            <person name="Phongsopitanun W."/>
            <person name="Yuki M."/>
            <person name="Kudo T."/>
            <person name="Ohkuma M."/>
            <person name="Tanasupawat S."/>
        </authorList>
    </citation>
    <scope>NUCLEOTIDE SEQUENCE [LARGE SCALE GENOMIC DNA]</scope>
    <source>
        <strain evidence="2 3">L46</strain>
    </source>
</reference>